<gene>
    <name evidence="2" type="ORF">GF1_06320</name>
</gene>
<dbReference type="Proteomes" id="UP001063350">
    <property type="component" value="Chromosome"/>
</dbReference>
<keyword evidence="1" id="KW-0472">Membrane</keyword>
<dbReference type="AlphaFoldDB" id="A0A915U8R1"/>
<keyword evidence="3" id="KW-1185">Reference proteome</keyword>
<sequence length="77" mass="8769">MSRYKKYDVPWWWLAIGLIGFIINIRVAAEIATPFERAIDGLAAGGVLLTSIYYGCLFFGLFDKVRTRRNVDSGEEH</sequence>
<reference evidence="2" key="1">
    <citation type="submission" date="2020-12" db="EMBL/GenBank/DDBJ databases">
        <title>Desulfobium dissulfuricans gen. nov., sp. nov., a novel mesophilic, sulfate-reducing bacterium isolated from a deep-sea hydrothermal vent.</title>
        <authorList>
            <person name="Hashimoto Y."/>
            <person name="Tame A."/>
            <person name="Sawayama S."/>
            <person name="Miyazaki J."/>
            <person name="Takai K."/>
            <person name="Nakagawa S."/>
        </authorList>
    </citation>
    <scope>NUCLEOTIDE SEQUENCE</scope>
    <source>
        <strain evidence="2">GF1</strain>
    </source>
</reference>
<keyword evidence="1" id="KW-1133">Transmembrane helix</keyword>
<dbReference type="KEGG" id="ddu:GF1_06320"/>
<dbReference type="EMBL" id="AP024233">
    <property type="protein sequence ID" value="BCO08256.1"/>
    <property type="molecule type" value="Genomic_DNA"/>
</dbReference>
<evidence type="ECO:0000313" key="3">
    <source>
        <dbReference type="Proteomes" id="UP001063350"/>
    </source>
</evidence>
<protein>
    <submittedName>
        <fullName evidence="2">Uncharacterized protein</fullName>
    </submittedName>
</protein>
<evidence type="ECO:0000313" key="2">
    <source>
        <dbReference type="EMBL" id="BCO08256.1"/>
    </source>
</evidence>
<accession>A0A915U8R1</accession>
<feature type="transmembrane region" description="Helical" evidence="1">
    <location>
        <begin position="41"/>
        <end position="62"/>
    </location>
</feature>
<dbReference type="RefSeq" id="WP_267928166.1">
    <property type="nucleotide sequence ID" value="NZ_AP024233.1"/>
</dbReference>
<organism evidence="2 3">
    <name type="scientific">Desulfolithobacter dissulfuricans</name>
    <dbReference type="NCBI Taxonomy" id="2795293"/>
    <lineage>
        <taxon>Bacteria</taxon>
        <taxon>Pseudomonadati</taxon>
        <taxon>Thermodesulfobacteriota</taxon>
        <taxon>Desulfobulbia</taxon>
        <taxon>Desulfobulbales</taxon>
        <taxon>Desulfobulbaceae</taxon>
        <taxon>Desulfolithobacter</taxon>
    </lineage>
</organism>
<evidence type="ECO:0000256" key="1">
    <source>
        <dbReference type="SAM" id="Phobius"/>
    </source>
</evidence>
<feature type="transmembrane region" description="Helical" evidence="1">
    <location>
        <begin position="12"/>
        <end position="29"/>
    </location>
</feature>
<keyword evidence="1" id="KW-0812">Transmembrane</keyword>
<proteinExistence type="predicted"/>
<name>A0A915U8R1_9BACT</name>